<dbReference type="Gene3D" id="1.10.1660.10">
    <property type="match status" value="1"/>
</dbReference>
<comment type="caution">
    <text evidence="6">The sequence shown here is derived from an EMBL/GenBank/DDBJ whole genome shotgun (WGS) entry which is preliminary data.</text>
</comment>
<dbReference type="SMART" id="SM00422">
    <property type="entry name" value="HTH_MERR"/>
    <property type="match status" value="1"/>
</dbReference>
<dbReference type="AlphaFoldDB" id="A0AAE4Z6E7"/>
<dbReference type="InterPro" id="IPR047057">
    <property type="entry name" value="MerR_fam"/>
</dbReference>
<dbReference type="PROSITE" id="PS50937">
    <property type="entry name" value="HTH_MERR_2"/>
    <property type="match status" value="1"/>
</dbReference>
<dbReference type="InterPro" id="IPR036594">
    <property type="entry name" value="Meth_synthase_dom"/>
</dbReference>
<dbReference type="CDD" id="cd02065">
    <property type="entry name" value="B12-binding_like"/>
    <property type="match status" value="1"/>
</dbReference>
<evidence type="ECO:0000256" key="3">
    <source>
        <dbReference type="ARBA" id="ARBA00023163"/>
    </source>
</evidence>
<evidence type="ECO:0000259" key="4">
    <source>
        <dbReference type="PROSITE" id="PS50937"/>
    </source>
</evidence>
<evidence type="ECO:0000256" key="2">
    <source>
        <dbReference type="ARBA" id="ARBA00023125"/>
    </source>
</evidence>
<organism evidence="6 7">
    <name type="scientific">Candidatus Kutchimonas denitrificans</name>
    <dbReference type="NCBI Taxonomy" id="3056748"/>
    <lineage>
        <taxon>Bacteria</taxon>
        <taxon>Pseudomonadati</taxon>
        <taxon>Gemmatimonadota</taxon>
        <taxon>Gemmatimonadia</taxon>
        <taxon>Candidatus Palauibacterales</taxon>
        <taxon>Candidatus Palauibacteraceae</taxon>
        <taxon>Candidatus Kutchimonas</taxon>
    </lineage>
</organism>
<dbReference type="GO" id="GO:0031419">
    <property type="term" value="F:cobalamin binding"/>
    <property type="evidence" value="ECO:0007669"/>
    <property type="project" value="InterPro"/>
</dbReference>
<evidence type="ECO:0000256" key="1">
    <source>
        <dbReference type="ARBA" id="ARBA00023015"/>
    </source>
</evidence>
<dbReference type="PROSITE" id="PS51332">
    <property type="entry name" value="B12_BINDING"/>
    <property type="match status" value="1"/>
</dbReference>
<dbReference type="Proteomes" id="UP000702544">
    <property type="component" value="Unassembled WGS sequence"/>
</dbReference>
<dbReference type="GO" id="GO:0003700">
    <property type="term" value="F:DNA-binding transcription factor activity"/>
    <property type="evidence" value="ECO:0007669"/>
    <property type="project" value="InterPro"/>
</dbReference>
<dbReference type="InterPro" id="IPR006158">
    <property type="entry name" value="Cobalamin-bd"/>
</dbReference>
<dbReference type="CDD" id="cd01104">
    <property type="entry name" value="HTH_MlrA-CarA"/>
    <property type="match status" value="1"/>
</dbReference>
<feature type="domain" description="B12-binding" evidence="5">
    <location>
        <begin position="192"/>
        <end position="314"/>
    </location>
</feature>
<feature type="domain" description="HTH merR-type" evidence="4">
    <location>
        <begin position="10"/>
        <end position="79"/>
    </location>
</feature>
<evidence type="ECO:0000313" key="7">
    <source>
        <dbReference type="Proteomes" id="UP000702544"/>
    </source>
</evidence>
<dbReference type="SUPFAM" id="SSF52242">
    <property type="entry name" value="Cobalamin (vitamin B12)-binding domain"/>
    <property type="match status" value="1"/>
</dbReference>
<dbReference type="InterPro" id="IPR003759">
    <property type="entry name" value="Cbl-bd_cap"/>
</dbReference>
<dbReference type="SUPFAM" id="SSF46955">
    <property type="entry name" value="Putative DNA-binding domain"/>
    <property type="match status" value="1"/>
</dbReference>
<name>A0AAE4Z6E7_9BACT</name>
<sequence length="314" mass="33513">MSDVDSKEKRHPIQVVARRTGLSLDLLRAWERRYEVVEPGRTEGGRRLYSDEDVEHLRMLKRASDAGRRISQIASLGTDELAALVEEDQREALEGEAEPAAAPDLGASIYLKACLAAVERLDALELEATLNRALVNLSAPALIDGVVGPLLGQIGELWSHGTLRPAHEHLASSIVVRILVELIQAAEPSGPAPNLVVATPPGQLHEFGALFVAVTAASEGWGVTYLGRDLPGSDIAAAANEKGAEAVALSIVFTSTSGSELQDELETLREALPADVPIFAGGASAENYRDALEAIGAERLEDLNEFRLALRALV</sequence>
<accession>A0AAE4Z6E7</accession>
<dbReference type="Gene3D" id="1.10.1240.10">
    <property type="entry name" value="Methionine synthase domain"/>
    <property type="match status" value="1"/>
</dbReference>
<keyword evidence="2" id="KW-0238">DNA-binding</keyword>
<dbReference type="InterPro" id="IPR009061">
    <property type="entry name" value="DNA-bd_dom_put_sf"/>
</dbReference>
<protein>
    <submittedName>
        <fullName evidence="6">MerR family transcriptional regulator</fullName>
    </submittedName>
</protein>
<dbReference type="Pfam" id="PF13411">
    <property type="entry name" value="MerR_1"/>
    <property type="match status" value="1"/>
</dbReference>
<dbReference type="InterPro" id="IPR000551">
    <property type="entry name" value="MerR-type_HTH_dom"/>
</dbReference>
<evidence type="ECO:0000259" key="5">
    <source>
        <dbReference type="PROSITE" id="PS51332"/>
    </source>
</evidence>
<gene>
    <name evidence="6" type="ORF">GWO12_04920</name>
</gene>
<dbReference type="Pfam" id="PF02607">
    <property type="entry name" value="B12-binding_2"/>
    <property type="match status" value="1"/>
</dbReference>
<reference evidence="6 7" key="1">
    <citation type="submission" date="2020-01" db="EMBL/GenBank/DDBJ databases">
        <title>Genomes assembled from Gulf of Kutch pelagic sediment metagenomes.</title>
        <authorList>
            <person name="Chandrashekar M."/>
            <person name="Mahajan M.S."/>
            <person name="Dave K.J."/>
            <person name="Vatsa P."/>
            <person name="Nathani N.M."/>
        </authorList>
    </citation>
    <scope>NUCLEOTIDE SEQUENCE [LARGE SCALE GENOMIC DNA]</scope>
    <source>
        <strain evidence="6">KS3-K002</strain>
    </source>
</reference>
<keyword evidence="1" id="KW-0805">Transcription regulation</keyword>
<proteinExistence type="predicted"/>
<dbReference type="Gene3D" id="3.40.50.280">
    <property type="entry name" value="Cobalamin-binding domain"/>
    <property type="match status" value="1"/>
</dbReference>
<dbReference type="GO" id="GO:0003677">
    <property type="term" value="F:DNA binding"/>
    <property type="evidence" value="ECO:0007669"/>
    <property type="project" value="UniProtKB-KW"/>
</dbReference>
<dbReference type="Pfam" id="PF02310">
    <property type="entry name" value="B12-binding"/>
    <property type="match status" value="1"/>
</dbReference>
<dbReference type="InterPro" id="IPR036724">
    <property type="entry name" value="Cobalamin-bd_sf"/>
</dbReference>
<dbReference type="PANTHER" id="PTHR30204">
    <property type="entry name" value="REDOX-CYCLING DRUG-SENSING TRANSCRIPTIONAL ACTIVATOR SOXR"/>
    <property type="match status" value="1"/>
</dbReference>
<dbReference type="EMBL" id="JAACAK010000041">
    <property type="protein sequence ID" value="NIR74438.1"/>
    <property type="molecule type" value="Genomic_DNA"/>
</dbReference>
<keyword evidence="3" id="KW-0804">Transcription</keyword>
<evidence type="ECO:0000313" key="6">
    <source>
        <dbReference type="EMBL" id="NIR74438.1"/>
    </source>
</evidence>
<dbReference type="GO" id="GO:0046872">
    <property type="term" value="F:metal ion binding"/>
    <property type="evidence" value="ECO:0007669"/>
    <property type="project" value="InterPro"/>
</dbReference>
<dbReference type="PANTHER" id="PTHR30204:SF67">
    <property type="entry name" value="HTH-TYPE TRANSCRIPTIONAL REGULATOR MLRA-RELATED"/>
    <property type="match status" value="1"/>
</dbReference>